<dbReference type="PANTHER" id="PTHR33279">
    <property type="entry name" value="SULFUR CARRIER PROTEIN YEDF-RELATED"/>
    <property type="match status" value="1"/>
</dbReference>
<dbReference type="PANTHER" id="PTHR33279:SF6">
    <property type="entry name" value="SULFUR CARRIER PROTEIN YEDF-RELATED"/>
    <property type="match status" value="1"/>
</dbReference>
<evidence type="ECO:0000313" key="3">
    <source>
        <dbReference type="EMBL" id="MDQ0230718.1"/>
    </source>
</evidence>
<dbReference type="Gene3D" id="3.30.110.40">
    <property type="entry name" value="TusA-like domain"/>
    <property type="match status" value="1"/>
</dbReference>
<dbReference type="SUPFAM" id="SSF64307">
    <property type="entry name" value="SirA-like"/>
    <property type="match status" value="1"/>
</dbReference>
<dbReference type="CDD" id="cd00291">
    <property type="entry name" value="SirA_YedF_YeeD"/>
    <property type="match status" value="1"/>
</dbReference>
<evidence type="ECO:0000313" key="4">
    <source>
        <dbReference type="Proteomes" id="UP001234495"/>
    </source>
</evidence>
<proteinExistence type="inferred from homology"/>
<evidence type="ECO:0000256" key="1">
    <source>
        <dbReference type="ARBA" id="ARBA00008984"/>
    </source>
</evidence>
<dbReference type="InterPro" id="IPR001455">
    <property type="entry name" value="TusA-like"/>
</dbReference>
<dbReference type="EMBL" id="JAUSUD010000007">
    <property type="protein sequence ID" value="MDQ0230718.1"/>
    <property type="molecule type" value="Genomic_DNA"/>
</dbReference>
<comment type="similarity">
    <text evidence="1">Belongs to the sulfur carrier protein TusA family.</text>
</comment>
<reference evidence="3 4" key="1">
    <citation type="submission" date="2023-07" db="EMBL/GenBank/DDBJ databases">
        <title>Genomic Encyclopedia of Type Strains, Phase IV (KMG-IV): sequencing the most valuable type-strain genomes for metagenomic binning, comparative biology and taxonomic classification.</title>
        <authorList>
            <person name="Goeker M."/>
        </authorList>
    </citation>
    <scope>NUCLEOTIDE SEQUENCE [LARGE SCALE GENOMIC DNA]</scope>
    <source>
        <strain evidence="3 4">DSM 29005</strain>
    </source>
</reference>
<gene>
    <name evidence="3" type="ORF">J2S19_001974</name>
</gene>
<evidence type="ECO:0000259" key="2">
    <source>
        <dbReference type="PROSITE" id="PS01148"/>
    </source>
</evidence>
<name>A0ABT9ZGQ6_9BACI</name>
<dbReference type="Pfam" id="PF01206">
    <property type="entry name" value="TusA"/>
    <property type="match status" value="1"/>
</dbReference>
<feature type="domain" description="UPF0033" evidence="2">
    <location>
        <begin position="7"/>
        <end position="31"/>
    </location>
</feature>
<dbReference type="PROSITE" id="PS01148">
    <property type="entry name" value="UPF0033"/>
    <property type="match status" value="1"/>
</dbReference>
<dbReference type="Proteomes" id="UP001234495">
    <property type="component" value="Unassembled WGS sequence"/>
</dbReference>
<comment type="caution">
    <text evidence="3">The sequence shown here is derived from an EMBL/GenBank/DDBJ whole genome shotgun (WGS) entry which is preliminary data.</text>
</comment>
<dbReference type="RefSeq" id="WP_307340514.1">
    <property type="nucleotide sequence ID" value="NZ_JAUSUD010000007.1"/>
</dbReference>
<protein>
    <submittedName>
        <fullName evidence="3">TusA-related sulfurtransferase</fullName>
    </submittedName>
</protein>
<organism evidence="3 4">
    <name type="scientific">Metabacillus malikii</name>
    <dbReference type="NCBI Taxonomy" id="1504265"/>
    <lineage>
        <taxon>Bacteria</taxon>
        <taxon>Bacillati</taxon>
        <taxon>Bacillota</taxon>
        <taxon>Bacilli</taxon>
        <taxon>Bacillales</taxon>
        <taxon>Bacillaceae</taxon>
        <taxon>Metabacillus</taxon>
    </lineage>
</organism>
<dbReference type="InterPro" id="IPR036868">
    <property type="entry name" value="TusA-like_sf"/>
</dbReference>
<sequence>MNIDKFVDAKGLACPMPIVKTKKAINEIQSGQVLEIHTTDKGAKNDLTAWAKSGGHELIKHDIESDILKFWIKKA</sequence>
<keyword evidence="4" id="KW-1185">Reference proteome</keyword>
<accession>A0ABT9ZGQ6</accession>